<dbReference type="RefSeq" id="WP_282546240.1">
    <property type="nucleotide sequence ID" value="NZ_JASCIQ010000044.1"/>
</dbReference>
<proteinExistence type="predicted"/>
<sequence>MALVAPCACGTYFYVHLRDEQQLQAILAELDTEPGAPVRCDYQLQIRSESYADPEHDSTEPPW</sequence>
<evidence type="ECO:0000313" key="2">
    <source>
        <dbReference type="Proteomes" id="UP001223978"/>
    </source>
</evidence>
<dbReference type="EMBL" id="JASCIQ010000044">
    <property type="protein sequence ID" value="MDI3408330.1"/>
    <property type="molecule type" value="Genomic_DNA"/>
</dbReference>
<organism evidence="1 2">
    <name type="scientific">Streptomyces cavernicola</name>
    <dbReference type="NCBI Taxonomy" id="3043613"/>
    <lineage>
        <taxon>Bacteria</taxon>
        <taxon>Bacillati</taxon>
        <taxon>Actinomycetota</taxon>
        <taxon>Actinomycetes</taxon>
        <taxon>Kitasatosporales</taxon>
        <taxon>Streptomycetaceae</taxon>
        <taxon>Streptomyces</taxon>
    </lineage>
</organism>
<keyword evidence="2" id="KW-1185">Reference proteome</keyword>
<accession>A0ABT6SK67</accession>
<gene>
    <name evidence="1" type="ORF">QIS96_31490</name>
</gene>
<comment type="caution">
    <text evidence="1">The sequence shown here is derived from an EMBL/GenBank/DDBJ whole genome shotgun (WGS) entry which is preliminary data.</text>
</comment>
<evidence type="ECO:0000313" key="1">
    <source>
        <dbReference type="EMBL" id="MDI3408330.1"/>
    </source>
</evidence>
<reference evidence="1 2" key="1">
    <citation type="submission" date="2023-05" db="EMBL/GenBank/DDBJ databases">
        <title>Draft genome sequence of Streptomyces sp. B-S-A6 isolated from a cave soil in Thailand.</title>
        <authorList>
            <person name="Chamroensaksri N."/>
            <person name="Muangham S."/>
        </authorList>
    </citation>
    <scope>NUCLEOTIDE SEQUENCE [LARGE SCALE GENOMIC DNA]</scope>
    <source>
        <strain evidence="1 2">B-S-A6</strain>
    </source>
</reference>
<protein>
    <submittedName>
        <fullName evidence="1">Uncharacterized protein</fullName>
    </submittedName>
</protein>
<dbReference type="Proteomes" id="UP001223978">
    <property type="component" value="Unassembled WGS sequence"/>
</dbReference>
<name>A0ABT6SK67_9ACTN</name>